<gene>
    <name evidence="2" type="ORF">COY90_04445</name>
</gene>
<evidence type="ECO:0000313" key="2">
    <source>
        <dbReference type="EMBL" id="PIY68721.1"/>
    </source>
</evidence>
<evidence type="ECO:0000313" key="3">
    <source>
        <dbReference type="Proteomes" id="UP000230108"/>
    </source>
</evidence>
<dbReference type="Pfam" id="PF21956">
    <property type="entry name" value="DUF6922"/>
    <property type="match status" value="1"/>
</dbReference>
<accession>A0A2M7QBX9</accession>
<sequence>MDIPQSLHHFFWDVEVEKLDPEKKPYFVINRLLDKGNVEAVKWVRKNYTDKTIESAITTLRDFSPKVARFWALYLKIPEKDVVCLQQPYRKMRKMHWPY</sequence>
<evidence type="ECO:0000259" key="1">
    <source>
        <dbReference type="Pfam" id="PF21956"/>
    </source>
</evidence>
<dbReference type="EMBL" id="PFLF01000094">
    <property type="protein sequence ID" value="PIY68721.1"/>
    <property type="molecule type" value="Genomic_DNA"/>
</dbReference>
<dbReference type="InterPro" id="IPR053830">
    <property type="entry name" value="DUF6922"/>
</dbReference>
<comment type="caution">
    <text evidence="2">The sequence shown here is derived from an EMBL/GenBank/DDBJ whole genome shotgun (WGS) entry which is preliminary data.</text>
</comment>
<organism evidence="2 3">
    <name type="scientific">Candidatus Roizmanbacteria bacterium CG_4_10_14_0_8_um_filter_39_9</name>
    <dbReference type="NCBI Taxonomy" id="1974829"/>
    <lineage>
        <taxon>Bacteria</taxon>
        <taxon>Candidatus Roizmaniibacteriota</taxon>
    </lineage>
</organism>
<feature type="domain" description="DUF6922" evidence="1">
    <location>
        <begin position="8"/>
        <end position="57"/>
    </location>
</feature>
<proteinExistence type="predicted"/>
<reference evidence="3" key="1">
    <citation type="submission" date="2017-09" db="EMBL/GenBank/DDBJ databases">
        <title>Depth-based differentiation of microbial function through sediment-hosted aquifers and enrichment of novel symbionts in the deep terrestrial subsurface.</title>
        <authorList>
            <person name="Probst A.J."/>
            <person name="Ladd B."/>
            <person name="Jarett J.K."/>
            <person name="Geller-Mcgrath D.E."/>
            <person name="Sieber C.M.K."/>
            <person name="Emerson J.B."/>
            <person name="Anantharaman K."/>
            <person name="Thomas B.C."/>
            <person name="Malmstrom R."/>
            <person name="Stieglmeier M."/>
            <person name="Klingl A."/>
            <person name="Woyke T."/>
            <person name="Ryan C.M."/>
            <person name="Banfield J.F."/>
        </authorList>
    </citation>
    <scope>NUCLEOTIDE SEQUENCE [LARGE SCALE GENOMIC DNA]</scope>
</reference>
<dbReference type="AlphaFoldDB" id="A0A2M7QBX9"/>
<name>A0A2M7QBX9_9BACT</name>
<dbReference type="Proteomes" id="UP000230108">
    <property type="component" value="Unassembled WGS sequence"/>
</dbReference>
<protein>
    <recommendedName>
        <fullName evidence="1">DUF6922 domain-containing protein</fullName>
    </recommendedName>
</protein>